<evidence type="ECO:0000313" key="2">
    <source>
        <dbReference type="EMBL" id="ADO69275.1"/>
    </source>
</evidence>
<dbReference type="EMBL" id="CP002271">
    <property type="protein sequence ID" value="ADO69275.1"/>
    <property type="molecule type" value="Genomic_DNA"/>
</dbReference>
<feature type="domain" description="Insertion element IS402-like" evidence="1">
    <location>
        <begin position="7"/>
        <end position="70"/>
    </location>
</feature>
<evidence type="ECO:0000259" key="1">
    <source>
        <dbReference type="Pfam" id="PF13340"/>
    </source>
</evidence>
<dbReference type="STRING" id="378806.STAUR_1471"/>
<reference evidence="2 3" key="1">
    <citation type="journal article" date="2011" name="Mol. Biol. Evol.">
        <title>Comparative genomic analysis of fruiting body formation in Myxococcales.</title>
        <authorList>
            <person name="Huntley S."/>
            <person name="Hamann N."/>
            <person name="Wegener-Feldbrugge S."/>
            <person name="Treuner-Lange A."/>
            <person name="Kube M."/>
            <person name="Reinhardt R."/>
            <person name="Klages S."/>
            <person name="Muller R."/>
            <person name="Ronning C.M."/>
            <person name="Nierman W.C."/>
            <person name="Sogaard-Andersen L."/>
        </authorList>
    </citation>
    <scope>NUCLEOTIDE SEQUENCE [LARGE SCALE GENOMIC DNA]</scope>
    <source>
        <strain evidence="2 3">DW4/3-1</strain>
    </source>
</reference>
<dbReference type="InterPro" id="IPR025161">
    <property type="entry name" value="IS402-like_dom"/>
</dbReference>
<dbReference type="OrthoDB" id="1551210at2"/>
<organism evidence="2 3">
    <name type="scientific">Stigmatella aurantiaca (strain DW4/3-1)</name>
    <dbReference type="NCBI Taxonomy" id="378806"/>
    <lineage>
        <taxon>Bacteria</taxon>
        <taxon>Pseudomonadati</taxon>
        <taxon>Myxococcota</taxon>
        <taxon>Myxococcia</taxon>
        <taxon>Myxococcales</taxon>
        <taxon>Cystobacterineae</taxon>
        <taxon>Archangiaceae</taxon>
        <taxon>Stigmatella</taxon>
    </lineage>
</organism>
<dbReference type="KEGG" id="sur:STAUR_1471"/>
<protein>
    <submittedName>
        <fullName evidence="2">Isjp4 transposase</fullName>
    </submittedName>
</protein>
<dbReference type="eggNOG" id="COG3293">
    <property type="taxonomic scope" value="Bacteria"/>
</dbReference>
<proteinExistence type="predicted"/>
<dbReference type="HOGENOM" id="CLU_055261_15_5_7"/>
<keyword evidence="3" id="KW-1185">Reference proteome</keyword>
<dbReference type="AlphaFoldDB" id="E3FM76"/>
<name>E3FM76_STIAD</name>
<dbReference type="Pfam" id="PF13340">
    <property type="entry name" value="DUF4096"/>
    <property type="match status" value="1"/>
</dbReference>
<gene>
    <name evidence="2" type="ordered locus">STAUR_1471</name>
</gene>
<evidence type="ECO:0000313" key="3">
    <source>
        <dbReference type="Proteomes" id="UP000001351"/>
    </source>
</evidence>
<accession>E3FM76</accession>
<sequence>MAKPLVPEELWQRVEPLLPKRRRSRHRRYAGRKPVEDRRAFEGIVFAVRTGVPWSALPATSQWPSGVTCW</sequence>
<dbReference type="Proteomes" id="UP000001351">
    <property type="component" value="Chromosome"/>
</dbReference>